<accession>R2QW69</accession>
<reference evidence="2 4" key="1">
    <citation type="submission" date="2013-02" db="EMBL/GenBank/DDBJ databases">
        <title>The Genome Sequence of Enterococcus haemoperoxidus BAA-382.</title>
        <authorList>
            <consortium name="The Broad Institute Genome Sequencing Platform"/>
            <consortium name="The Broad Institute Genome Sequencing Center for Infectious Disease"/>
            <person name="Earl A.M."/>
            <person name="Gilmore M.S."/>
            <person name="Lebreton F."/>
            <person name="Walker B."/>
            <person name="Young S.K."/>
            <person name="Zeng Q."/>
            <person name="Gargeya S."/>
            <person name="Fitzgerald M."/>
            <person name="Haas B."/>
            <person name="Abouelleil A."/>
            <person name="Alvarado L."/>
            <person name="Arachchi H.M."/>
            <person name="Berlin A.M."/>
            <person name="Chapman S.B."/>
            <person name="Dewar J."/>
            <person name="Goldberg J."/>
            <person name="Griggs A."/>
            <person name="Gujja S."/>
            <person name="Hansen M."/>
            <person name="Howarth C."/>
            <person name="Imamovic A."/>
            <person name="Larimer J."/>
            <person name="McCowan C."/>
            <person name="Murphy C."/>
            <person name="Neiman D."/>
            <person name="Pearson M."/>
            <person name="Priest M."/>
            <person name="Roberts A."/>
            <person name="Saif S."/>
            <person name="Shea T."/>
            <person name="Sisk P."/>
            <person name="Sykes S."/>
            <person name="Wortman J."/>
            <person name="Nusbaum C."/>
            <person name="Birren B."/>
        </authorList>
    </citation>
    <scope>NUCLEOTIDE SEQUENCE [LARGE SCALE GENOMIC DNA]</scope>
    <source>
        <strain evidence="2 4">ATCC BAA-382</strain>
    </source>
</reference>
<evidence type="ECO:0000259" key="1">
    <source>
        <dbReference type="Pfam" id="PF18050"/>
    </source>
</evidence>
<dbReference type="STRING" id="155618.RV06_GL001107"/>
<feature type="domain" description="Cyclophilin-like" evidence="1">
    <location>
        <begin position="3"/>
        <end position="101"/>
    </location>
</feature>
<dbReference type="eggNOG" id="COG4925">
    <property type="taxonomic scope" value="Bacteria"/>
</dbReference>
<dbReference type="PATRIC" id="fig|1158608.3.peg.30"/>
<evidence type="ECO:0000313" key="5">
    <source>
        <dbReference type="Proteomes" id="UP000014197"/>
    </source>
</evidence>
<organism evidence="2 4">
    <name type="scientific">Enterococcus haemoperoxidus ATCC BAA-382</name>
    <dbReference type="NCBI Taxonomy" id="1158608"/>
    <lineage>
        <taxon>Bacteria</taxon>
        <taxon>Bacillati</taxon>
        <taxon>Bacillota</taxon>
        <taxon>Bacilli</taxon>
        <taxon>Lactobacillales</taxon>
        <taxon>Enterococcaceae</taxon>
        <taxon>Enterococcus</taxon>
    </lineage>
</organism>
<evidence type="ECO:0000313" key="4">
    <source>
        <dbReference type="Proteomes" id="UP000013858"/>
    </source>
</evidence>
<dbReference type="Pfam" id="PF18050">
    <property type="entry name" value="Cyclophil_like2"/>
    <property type="match status" value="1"/>
</dbReference>
<dbReference type="Proteomes" id="UP000013858">
    <property type="component" value="Unassembled WGS sequence"/>
</dbReference>
<reference evidence="3 5" key="2">
    <citation type="submission" date="2013-03" db="EMBL/GenBank/DDBJ databases">
        <title>The Genome Sequence of Enterococcus haemoperoxidus BAA-382 (PacBio/Illumina hybrid assembly).</title>
        <authorList>
            <consortium name="The Broad Institute Genomics Platform"/>
            <consortium name="The Broad Institute Genome Sequencing Center for Infectious Disease"/>
            <person name="Earl A."/>
            <person name="Russ C."/>
            <person name="Gilmore M."/>
            <person name="Surin D."/>
            <person name="Walker B."/>
            <person name="Young S."/>
            <person name="Zeng Q."/>
            <person name="Gargeya S."/>
            <person name="Fitzgerald M."/>
            <person name="Haas B."/>
            <person name="Abouelleil A."/>
            <person name="Allen A.W."/>
            <person name="Alvarado L."/>
            <person name="Arachchi H.M."/>
            <person name="Berlin A.M."/>
            <person name="Chapman S.B."/>
            <person name="Gainer-Dewar J."/>
            <person name="Goldberg J."/>
            <person name="Griggs A."/>
            <person name="Gujja S."/>
            <person name="Hansen M."/>
            <person name="Howarth C."/>
            <person name="Imamovic A."/>
            <person name="Ireland A."/>
            <person name="Larimer J."/>
            <person name="McCowan C."/>
            <person name="Murphy C."/>
            <person name="Pearson M."/>
            <person name="Poon T.W."/>
            <person name="Priest M."/>
            <person name="Roberts A."/>
            <person name="Saif S."/>
            <person name="Shea T."/>
            <person name="Sisk P."/>
            <person name="Sykes S."/>
            <person name="Wortman J."/>
            <person name="Nusbaum C."/>
            <person name="Birren B."/>
        </authorList>
    </citation>
    <scope>NUCLEOTIDE SEQUENCE [LARGE SCALE GENOMIC DNA]</scope>
    <source>
        <strain evidence="3 5">ATCC BAA-382</strain>
    </source>
</reference>
<gene>
    <name evidence="3" type="ORF">I583_01014</name>
    <name evidence="2" type="ORF">UAW_00047</name>
</gene>
<dbReference type="OrthoDB" id="9801466at2"/>
<dbReference type="Proteomes" id="UP000014197">
    <property type="component" value="Unassembled WGS sequence"/>
</dbReference>
<name>R2QW69_9ENTE</name>
<dbReference type="Gene3D" id="2.40.100.20">
    <property type="match status" value="1"/>
</dbReference>
<evidence type="ECO:0000313" key="2">
    <source>
        <dbReference type="EMBL" id="EOI00780.1"/>
    </source>
</evidence>
<proteinExistence type="predicted"/>
<dbReference type="SUPFAM" id="SSF50891">
    <property type="entry name" value="Cyclophilin-like"/>
    <property type="match status" value="1"/>
</dbReference>
<dbReference type="EMBL" id="AJAR01000001">
    <property type="protein sequence ID" value="EOI00780.1"/>
    <property type="molecule type" value="Genomic_DNA"/>
</dbReference>
<comment type="caution">
    <text evidence="2">The sequence shown here is derived from an EMBL/GenBank/DDBJ whole genome shotgun (WGS) entry which is preliminary data.</text>
</comment>
<evidence type="ECO:0000313" key="3">
    <source>
        <dbReference type="EMBL" id="EOT62014.1"/>
    </source>
</evidence>
<dbReference type="AlphaFoldDB" id="R2QW69"/>
<dbReference type="EMBL" id="ASVY01000002">
    <property type="protein sequence ID" value="EOT62014.1"/>
    <property type="molecule type" value="Genomic_DNA"/>
</dbReference>
<protein>
    <recommendedName>
        <fullName evidence="1">Cyclophilin-like domain-containing protein</fullName>
    </recommendedName>
</protein>
<dbReference type="RefSeq" id="WP_010760266.1">
    <property type="nucleotide sequence ID" value="NZ_KB946314.1"/>
</dbReference>
<dbReference type="InterPro" id="IPR029000">
    <property type="entry name" value="Cyclophilin-like_dom_sf"/>
</dbReference>
<dbReference type="InterPro" id="IPR041183">
    <property type="entry name" value="Cyclophilin-like"/>
</dbReference>
<keyword evidence="5" id="KW-1185">Reference proteome</keyword>
<sequence length="112" mass="12820">MNITIENKPFQIELESNQTTKELLARLPMNLKMNDLHGNEKYTYLVETLPTQVEQVGKIEKGAVMLFGSDCLVLFYETFPTNYSYTKIGKIKEADQLDFISKKVAINVILTL</sequence>